<dbReference type="EMBL" id="BLXT01006832">
    <property type="protein sequence ID" value="GFO33738.1"/>
    <property type="molecule type" value="Genomic_DNA"/>
</dbReference>
<comment type="caution">
    <text evidence="2">The sequence shown here is derived from an EMBL/GenBank/DDBJ whole genome shotgun (WGS) entry which is preliminary data.</text>
</comment>
<gene>
    <name evidence="2" type="ORF">PoB_006024300</name>
</gene>
<dbReference type="AlphaFoldDB" id="A0AAV4CPF2"/>
<reference evidence="2 3" key="1">
    <citation type="journal article" date="2021" name="Elife">
        <title>Chloroplast acquisition without the gene transfer in kleptoplastic sea slugs, Plakobranchus ocellatus.</title>
        <authorList>
            <person name="Maeda T."/>
            <person name="Takahashi S."/>
            <person name="Yoshida T."/>
            <person name="Shimamura S."/>
            <person name="Takaki Y."/>
            <person name="Nagai Y."/>
            <person name="Toyoda A."/>
            <person name="Suzuki Y."/>
            <person name="Arimoto A."/>
            <person name="Ishii H."/>
            <person name="Satoh N."/>
            <person name="Nishiyama T."/>
            <person name="Hasebe M."/>
            <person name="Maruyama T."/>
            <person name="Minagawa J."/>
            <person name="Obokata J."/>
            <person name="Shigenobu S."/>
        </authorList>
    </citation>
    <scope>NUCLEOTIDE SEQUENCE [LARGE SCALE GENOMIC DNA]</scope>
</reference>
<proteinExistence type="predicted"/>
<evidence type="ECO:0000256" key="1">
    <source>
        <dbReference type="SAM" id="MobiDB-lite"/>
    </source>
</evidence>
<feature type="region of interest" description="Disordered" evidence="1">
    <location>
        <begin position="1"/>
        <end position="20"/>
    </location>
</feature>
<name>A0AAV4CPF2_9GAST</name>
<dbReference type="Proteomes" id="UP000735302">
    <property type="component" value="Unassembled WGS sequence"/>
</dbReference>
<accession>A0AAV4CPF2</accession>
<organism evidence="2 3">
    <name type="scientific">Plakobranchus ocellatus</name>
    <dbReference type="NCBI Taxonomy" id="259542"/>
    <lineage>
        <taxon>Eukaryota</taxon>
        <taxon>Metazoa</taxon>
        <taxon>Spiralia</taxon>
        <taxon>Lophotrochozoa</taxon>
        <taxon>Mollusca</taxon>
        <taxon>Gastropoda</taxon>
        <taxon>Heterobranchia</taxon>
        <taxon>Euthyneura</taxon>
        <taxon>Panpulmonata</taxon>
        <taxon>Sacoglossa</taxon>
        <taxon>Placobranchoidea</taxon>
        <taxon>Plakobranchidae</taxon>
        <taxon>Plakobranchus</taxon>
    </lineage>
</organism>
<evidence type="ECO:0000313" key="2">
    <source>
        <dbReference type="EMBL" id="GFO33738.1"/>
    </source>
</evidence>
<evidence type="ECO:0000313" key="3">
    <source>
        <dbReference type="Proteomes" id="UP000735302"/>
    </source>
</evidence>
<protein>
    <submittedName>
        <fullName evidence="2">Uncharacterized protein</fullName>
    </submittedName>
</protein>
<keyword evidence="3" id="KW-1185">Reference proteome</keyword>
<sequence length="89" mass="9398">MQKRLSGPEPGNQVMAGSDVSRQQGNCVLFDMTGGSTDEGLTKIREVPVRAILSFYSILSPEIDIKGTKLEGAVEGSSPTTGALASWRA</sequence>